<reference evidence="2" key="1">
    <citation type="submission" date="2020-08" db="EMBL/GenBank/DDBJ databases">
        <title>Lewinella bacteria from marine environments.</title>
        <authorList>
            <person name="Zhong Y."/>
        </authorList>
    </citation>
    <scope>NUCLEOTIDE SEQUENCE</scope>
    <source>
        <strain evidence="2">KCTC 42187</strain>
    </source>
</reference>
<protein>
    <submittedName>
        <fullName evidence="2">IS630 family transposase</fullName>
    </submittedName>
</protein>
<dbReference type="EMBL" id="JACSIT010000108">
    <property type="protein sequence ID" value="MBC6994904.1"/>
    <property type="molecule type" value="Genomic_DNA"/>
</dbReference>
<dbReference type="Pfam" id="PF13358">
    <property type="entry name" value="DDE_3"/>
    <property type="match status" value="1"/>
</dbReference>
<dbReference type="InterPro" id="IPR012337">
    <property type="entry name" value="RNaseH-like_sf"/>
</dbReference>
<keyword evidence="3" id="KW-1185">Reference proteome</keyword>
<sequence length="358" mass="41800">MLPIELSKADLDAVKMMKNSQSCERVRNRLWVLWFLHEGFKRKDVARLAGCAPNTVTLCVKTYNEGGIDAILTPLVTETAVVDRHFLGKDFDKVREGLIEECIHTVRHAQSFLEKKFGYQASWESTRRLLHRLGLRFRKVNPFPGNVKKFDEWVLKQKEWIEHLHGLHKQALNSKIDLVFCDSVHFVYGQFSSYLWSDSAKYKSTGSGRYRFNVYGAYDPVSNSLVSHYGEESVDADFVTGFMTWLRKEHYPDQSRPLHFILDNARYQHCQYVKDVAATLNIILEFQPSYSPNLNLIERAWKYIKKLVGRSYYATKQEFFQTIVHILENTSEEEHQQNFDTLLTMNFQTYEKSQILGG</sequence>
<dbReference type="NCBIfam" id="NF033545">
    <property type="entry name" value="transpos_IS630"/>
    <property type="match status" value="1"/>
</dbReference>
<dbReference type="SUPFAM" id="SSF53098">
    <property type="entry name" value="Ribonuclease H-like"/>
    <property type="match status" value="1"/>
</dbReference>
<dbReference type="SUPFAM" id="SSF46689">
    <property type="entry name" value="Homeodomain-like"/>
    <property type="match status" value="1"/>
</dbReference>
<dbReference type="GO" id="GO:0003676">
    <property type="term" value="F:nucleic acid binding"/>
    <property type="evidence" value="ECO:0007669"/>
    <property type="project" value="InterPro"/>
</dbReference>
<proteinExistence type="predicted"/>
<dbReference type="Gene3D" id="3.30.420.10">
    <property type="entry name" value="Ribonuclease H-like superfamily/Ribonuclease H"/>
    <property type="match status" value="1"/>
</dbReference>
<evidence type="ECO:0000313" key="2">
    <source>
        <dbReference type="EMBL" id="MBC6994904.1"/>
    </source>
</evidence>
<dbReference type="InterPro" id="IPR047655">
    <property type="entry name" value="Transpos_IS630-like"/>
</dbReference>
<dbReference type="RefSeq" id="WP_187466972.1">
    <property type="nucleotide sequence ID" value="NZ_JACSIT010000108.1"/>
</dbReference>
<gene>
    <name evidence="2" type="ORF">H9S92_12065</name>
</gene>
<dbReference type="InterPro" id="IPR036397">
    <property type="entry name" value="RNaseH_sf"/>
</dbReference>
<dbReference type="InterPro" id="IPR038717">
    <property type="entry name" value="Tc1-like_DDE_dom"/>
</dbReference>
<dbReference type="Proteomes" id="UP000650081">
    <property type="component" value="Unassembled WGS sequence"/>
</dbReference>
<dbReference type="InterPro" id="IPR009057">
    <property type="entry name" value="Homeodomain-like_sf"/>
</dbReference>
<dbReference type="AlphaFoldDB" id="A0A923PK95"/>
<name>A0A923PK95_9BACT</name>
<feature type="domain" description="Tc1-like transposase DDE" evidence="1">
    <location>
        <begin position="177"/>
        <end position="316"/>
    </location>
</feature>
<evidence type="ECO:0000259" key="1">
    <source>
        <dbReference type="Pfam" id="PF13358"/>
    </source>
</evidence>
<evidence type="ECO:0000313" key="3">
    <source>
        <dbReference type="Proteomes" id="UP000650081"/>
    </source>
</evidence>
<organism evidence="2 3">
    <name type="scientific">Neolewinella lacunae</name>
    <dbReference type="NCBI Taxonomy" id="1517758"/>
    <lineage>
        <taxon>Bacteria</taxon>
        <taxon>Pseudomonadati</taxon>
        <taxon>Bacteroidota</taxon>
        <taxon>Saprospiria</taxon>
        <taxon>Saprospirales</taxon>
        <taxon>Lewinellaceae</taxon>
        <taxon>Neolewinella</taxon>
    </lineage>
</organism>
<accession>A0A923PK95</accession>
<comment type="caution">
    <text evidence="2">The sequence shown here is derived from an EMBL/GenBank/DDBJ whole genome shotgun (WGS) entry which is preliminary data.</text>
</comment>